<dbReference type="PANTHER" id="PTHR34580:SF1">
    <property type="entry name" value="PROTEIN PAFC"/>
    <property type="match status" value="1"/>
</dbReference>
<keyword evidence="2" id="KW-0804">Transcription</keyword>
<dbReference type="SUPFAM" id="SSF46785">
    <property type="entry name" value="Winged helix' DNA-binding domain"/>
    <property type="match status" value="1"/>
</dbReference>
<protein>
    <submittedName>
        <fullName evidence="4">Transcriptional regulator</fullName>
    </submittedName>
</protein>
<feature type="domain" description="HTH deoR-type" evidence="3">
    <location>
        <begin position="2"/>
        <end position="60"/>
    </location>
</feature>
<dbReference type="RefSeq" id="WP_062421825.1">
    <property type="nucleotide sequence ID" value="NZ_BBYA01000009.1"/>
</dbReference>
<dbReference type="PANTHER" id="PTHR34580">
    <property type="match status" value="1"/>
</dbReference>
<dbReference type="Pfam" id="PF13280">
    <property type="entry name" value="WYL"/>
    <property type="match status" value="1"/>
</dbReference>
<dbReference type="InterPro" id="IPR013196">
    <property type="entry name" value="HTH_11"/>
</dbReference>
<dbReference type="InterPro" id="IPR028349">
    <property type="entry name" value="PafC-like"/>
</dbReference>
<dbReference type="InterPro" id="IPR051534">
    <property type="entry name" value="CBASS_pafABC_assoc_protein"/>
</dbReference>
<evidence type="ECO:0000256" key="2">
    <source>
        <dbReference type="ARBA" id="ARBA00023163"/>
    </source>
</evidence>
<dbReference type="PROSITE" id="PS51000">
    <property type="entry name" value="HTH_DEOR_2"/>
    <property type="match status" value="1"/>
</dbReference>
<dbReference type="EMBL" id="LGCK01000006">
    <property type="protein sequence ID" value="KPL73402.1"/>
    <property type="molecule type" value="Genomic_DNA"/>
</dbReference>
<proteinExistence type="predicted"/>
<dbReference type="Gene3D" id="1.10.10.10">
    <property type="entry name" value="Winged helix-like DNA-binding domain superfamily/Winged helix DNA-binding domain"/>
    <property type="match status" value="1"/>
</dbReference>
<dbReference type="OrthoDB" id="9815009at2"/>
<dbReference type="InterPro" id="IPR026881">
    <property type="entry name" value="WYL_dom"/>
</dbReference>
<organism evidence="4 5">
    <name type="scientific">Leptolinea tardivitalis</name>
    <dbReference type="NCBI Taxonomy" id="229920"/>
    <lineage>
        <taxon>Bacteria</taxon>
        <taxon>Bacillati</taxon>
        <taxon>Chloroflexota</taxon>
        <taxon>Anaerolineae</taxon>
        <taxon>Anaerolineales</taxon>
        <taxon>Anaerolineaceae</taxon>
        <taxon>Leptolinea</taxon>
    </lineage>
</organism>
<dbReference type="InterPro" id="IPR001034">
    <property type="entry name" value="DeoR_HTH"/>
</dbReference>
<keyword evidence="1" id="KW-0805">Transcription regulation</keyword>
<dbReference type="PIRSF" id="PIRSF016838">
    <property type="entry name" value="PafC"/>
    <property type="match status" value="1"/>
</dbReference>
<dbReference type="GO" id="GO:0003700">
    <property type="term" value="F:DNA-binding transcription factor activity"/>
    <property type="evidence" value="ECO:0007669"/>
    <property type="project" value="InterPro"/>
</dbReference>
<evidence type="ECO:0000259" key="3">
    <source>
        <dbReference type="PROSITE" id="PS51000"/>
    </source>
</evidence>
<sequence length="302" mass="34958">MRVNRLLEMVSLLLNRGTIPAREFADRFEVSIRTVYRDVEDLSSAGVPVYMSKGRGGGISLLENYTFDRALVTREETDSLLLSLKTLQATQYPEIDRFLEKLGAIFQQSTSADWVHIEFSPWGSKPNEEGKFVTIKHSILNSRVIHFDYVNSQGDTSCRNVEPMRLIFKSDAWYLWGFCRTRQEYRTFRLSRIKNLIDTGESFIRREEPPEDNTQNQILTNPFVPIKLRFFPPVLHRVYDDFDDSLIQKNPDGSCEVNISMPLDDWLTGFILSYGSHVKVLDPPELCESIIKQLKKTLVQYS</sequence>
<dbReference type="InterPro" id="IPR036390">
    <property type="entry name" value="WH_DNA-bd_sf"/>
</dbReference>
<dbReference type="AlphaFoldDB" id="A0A0N8GLT6"/>
<reference evidence="4 5" key="1">
    <citation type="submission" date="2015-07" db="EMBL/GenBank/DDBJ databases">
        <title>Genome sequence of Leptolinea tardivitalis DSM 16556.</title>
        <authorList>
            <person name="Hemp J."/>
            <person name="Ward L.M."/>
            <person name="Pace L.A."/>
            <person name="Fischer W.W."/>
        </authorList>
    </citation>
    <scope>NUCLEOTIDE SEQUENCE [LARGE SCALE GENOMIC DNA]</scope>
    <source>
        <strain evidence="4 5">YMTK-2</strain>
    </source>
</reference>
<comment type="caution">
    <text evidence="4">The sequence shown here is derived from an EMBL/GenBank/DDBJ whole genome shotgun (WGS) entry which is preliminary data.</text>
</comment>
<dbReference type="Proteomes" id="UP000050430">
    <property type="component" value="Unassembled WGS sequence"/>
</dbReference>
<dbReference type="Pfam" id="PF25583">
    <property type="entry name" value="WCX"/>
    <property type="match status" value="1"/>
</dbReference>
<dbReference type="InterPro" id="IPR036388">
    <property type="entry name" value="WH-like_DNA-bd_sf"/>
</dbReference>
<gene>
    <name evidence="4" type="ORF">ADM99_04160</name>
</gene>
<dbReference type="PROSITE" id="PS52050">
    <property type="entry name" value="WYL"/>
    <property type="match status" value="1"/>
</dbReference>
<dbReference type="Pfam" id="PF08279">
    <property type="entry name" value="HTH_11"/>
    <property type="match status" value="1"/>
</dbReference>
<dbReference type="InterPro" id="IPR057727">
    <property type="entry name" value="WCX_dom"/>
</dbReference>
<keyword evidence="5" id="KW-1185">Reference proteome</keyword>
<dbReference type="STRING" id="229920.ADM99_04160"/>
<evidence type="ECO:0000313" key="4">
    <source>
        <dbReference type="EMBL" id="KPL73402.1"/>
    </source>
</evidence>
<name>A0A0N8GLT6_9CHLR</name>
<accession>A0A0N8GLT6</accession>
<evidence type="ECO:0000313" key="5">
    <source>
        <dbReference type="Proteomes" id="UP000050430"/>
    </source>
</evidence>
<evidence type="ECO:0000256" key="1">
    <source>
        <dbReference type="ARBA" id="ARBA00023015"/>
    </source>
</evidence>